<proteinExistence type="predicted"/>
<keyword evidence="2" id="KW-1185">Reference proteome</keyword>
<evidence type="ECO:0000313" key="2">
    <source>
        <dbReference type="Proteomes" id="UP000015105"/>
    </source>
</evidence>
<reference evidence="2" key="2">
    <citation type="journal article" date="2017" name="Nat. Plants">
        <title>The Aegilops tauschii genome reveals multiple impacts of transposons.</title>
        <authorList>
            <person name="Zhao G."/>
            <person name="Zou C."/>
            <person name="Li K."/>
            <person name="Wang K."/>
            <person name="Li T."/>
            <person name="Gao L."/>
            <person name="Zhang X."/>
            <person name="Wang H."/>
            <person name="Yang Z."/>
            <person name="Liu X."/>
            <person name="Jiang W."/>
            <person name="Mao L."/>
            <person name="Kong X."/>
            <person name="Jiao Y."/>
            <person name="Jia J."/>
        </authorList>
    </citation>
    <scope>NUCLEOTIDE SEQUENCE [LARGE SCALE GENOMIC DNA]</scope>
    <source>
        <strain evidence="2">cv. AL8/78</strain>
    </source>
</reference>
<name>A0A453KAY4_AEGTS</name>
<reference evidence="1" key="4">
    <citation type="submission" date="2019-03" db="UniProtKB">
        <authorList>
            <consortium name="EnsemblPlants"/>
        </authorList>
    </citation>
    <scope>IDENTIFICATION</scope>
</reference>
<dbReference type="Proteomes" id="UP000015105">
    <property type="component" value="Chromosome 5D"/>
</dbReference>
<evidence type="ECO:0000313" key="1">
    <source>
        <dbReference type="EnsemblPlants" id="AET5Gv20361700.1"/>
    </source>
</evidence>
<dbReference type="Gramene" id="AET5Gv20361700.1">
    <property type="protein sequence ID" value="AET5Gv20361700.1"/>
    <property type="gene ID" value="AET5Gv20361700"/>
</dbReference>
<protein>
    <submittedName>
        <fullName evidence="1">Uncharacterized protein</fullName>
    </submittedName>
</protein>
<reference evidence="2" key="1">
    <citation type="journal article" date="2014" name="Science">
        <title>Ancient hybridizations among the ancestral genomes of bread wheat.</title>
        <authorList>
            <consortium name="International Wheat Genome Sequencing Consortium,"/>
            <person name="Marcussen T."/>
            <person name="Sandve S.R."/>
            <person name="Heier L."/>
            <person name="Spannagl M."/>
            <person name="Pfeifer M."/>
            <person name="Jakobsen K.S."/>
            <person name="Wulff B.B."/>
            <person name="Steuernagel B."/>
            <person name="Mayer K.F."/>
            <person name="Olsen O.A."/>
        </authorList>
    </citation>
    <scope>NUCLEOTIDE SEQUENCE [LARGE SCALE GENOMIC DNA]</scope>
    <source>
        <strain evidence="2">cv. AL8/78</strain>
    </source>
</reference>
<dbReference type="EnsemblPlants" id="AET5Gv20361700.1">
    <property type="protein sequence ID" value="AET5Gv20361700.1"/>
    <property type="gene ID" value="AET5Gv20361700"/>
</dbReference>
<dbReference type="STRING" id="200361.A0A453KAY4"/>
<accession>A0A453KAY4</accession>
<sequence>SVYAQIKTVLAQRQNLCSPSQSRKMDAEFDSTDSESAFCYYDAHSTEGWDMNFKCGGQARP</sequence>
<dbReference type="AlphaFoldDB" id="A0A453KAY4"/>
<organism evidence="1 2">
    <name type="scientific">Aegilops tauschii subsp. strangulata</name>
    <name type="common">Goatgrass</name>
    <dbReference type="NCBI Taxonomy" id="200361"/>
    <lineage>
        <taxon>Eukaryota</taxon>
        <taxon>Viridiplantae</taxon>
        <taxon>Streptophyta</taxon>
        <taxon>Embryophyta</taxon>
        <taxon>Tracheophyta</taxon>
        <taxon>Spermatophyta</taxon>
        <taxon>Magnoliopsida</taxon>
        <taxon>Liliopsida</taxon>
        <taxon>Poales</taxon>
        <taxon>Poaceae</taxon>
        <taxon>BOP clade</taxon>
        <taxon>Pooideae</taxon>
        <taxon>Triticodae</taxon>
        <taxon>Triticeae</taxon>
        <taxon>Triticinae</taxon>
        <taxon>Aegilops</taxon>
    </lineage>
</organism>
<reference evidence="1" key="3">
    <citation type="journal article" date="2017" name="Nature">
        <title>Genome sequence of the progenitor of the wheat D genome Aegilops tauschii.</title>
        <authorList>
            <person name="Luo M.C."/>
            <person name="Gu Y.Q."/>
            <person name="Puiu D."/>
            <person name="Wang H."/>
            <person name="Twardziok S.O."/>
            <person name="Deal K.R."/>
            <person name="Huo N."/>
            <person name="Zhu T."/>
            <person name="Wang L."/>
            <person name="Wang Y."/>
            <person name="McGuire P.E."/>
            <person name="Liu S."/>
            <person name="Long H."/>
            <person name="Ramasamy R.K."/>
            <person name="Rodriguez J.C."/>
            <person name="Van S.L."/>
            <person name="Yuan L."/>
            <person name="Wang Z."/>
            <person name="Xia Z."/>
            <person name="Xiao L."/>
            <person name="Anderson O.D."/>
            <person name="Ouyang S."/>
            <person name="Liang Y."/>
            <person name="Zimin A.V."/>
            <person name="Pertea G."/>
            <person name="Qi P."/>
            <person name="Bennetzen J.L."/>
            <person name="Dai X."/>
            <person name="Dawson M.W."/>
            <person name="Muller H.G."/>
            <person name="Kugler K."/>
            <person name="Rivarola-Duarte L."/>
            <person name="Spannagl M."/>
            <person name="Mayer K.F.X."/>
            <person name="Lu F.H."/>
            <person name="Bevan M.W."/>
            <person name="Leroy P."/>
            <person name="Li P."/>
            <person name="You F.M."/>
            <person name="Sun Q."/>
            <person name="Liu Z."/>
            <person name="Lyons E."/>
            <person name="Wicker T."/>
            <person name="Salzberg S.L."/>
            <person name="Devos K.M."/>
            <person name="Dvorak J."/>
        </authorList>
    </citation>
    <scope>NUCLEOTIDE SEQUENCE [LARGE SCALE GENOMIC DNA]</scope>
    <source>
        <strain evidence="1">cv. AL8/78</strain>
    </source>
</reference>
<reference evidence="1" key="5">
    <citation type="journal article" date="2021" name="G3 (Bethesda)">
        <title>Aegilops tauschii genome assembly Aet v5.0 features greater sequence contiguity and improved annotation.</title>
        <authorList>
            <person name="Wang L."/>
            <person name="Zhu T."/>
            <person name="Rodriguez J.C."/>
            <person name="Deal K.R."/>
            <person name="Dubcovsky J."/>
            <person name="McGuire P.E."/>
            <person name="Lux T."/>
            <person name="Spannagl M."/>
            <person name="Mayer K.F.X."/>
            <person name="Baldrich P."/>
            <person name="Meyers B.C."/>
            <person name="Huo N."/>
            <person name="Gu Y.Q."/>
            <person name="Zhou H."/>
            <person name="Devos K.M."/>
            <person name="Bennetzen J.L."/>
            <person name="Unver T."/>
            <person name="Budak H."/>
            <person name="Gulick P.J."/>
            <person name="Galiba G."/>
            <person name="Kalapos B."/>
            <person name="Nelson D.R."/>
            <person name="Li P."/>
            <person name="You F.M."/>
            <person name="Luo M.C."/>
            <person name="Dvorak J."/>
        </authorList>
    </citation>
    <scope>NUCLEOTIDE SEQUENCE [LARGE SCALE GENOMIC DNA]</scope>
    <source>
        <strain evidence="1">cv. AL8/78</strain>
    </source>
</reference>